<evidence type="ECO:0000313" key="2">
    <source>
        <dbReference type="Proteomes" id="UP001139103"/>
    </source>
</evidence>
<gene>
    <name evidence="1" type="ORF">LOC68_07510</name>
</gene>
<dbReference type="Proteomes" id="UP001139103">
    <property type="component" value="Unassembled WGS sequence"/>
</dbReference>
<proteinExistence type="predicted"/>
<dbReference type="AlphaFoldDB" id="A0A9X1MLS0"/>
<name>A0A9X1MLS0_9BACT</name>
<protein>
    <submittedName>
        <fullName evidence="1">Uncharacterized protein</fullName>
    </submittedName>
</protein>
<evidence type="ECO:0000313" key="1">
    <source>
        <dbReference type="EMBL" id="MCC9628237.1"/>
    </source>
</evidence>
<accession>A0A9X1MLS0</accession>
<dbReference type="EMBL" id="JAJKFT010000004">
    <property type="protein sequence ID" value="MCC9628237.1"/>
    <property type="molecule type" value="Genomic_DNA"/>
</dbReference>
<comment type="caution">
    <text evidence="1">The sequence shown here is derived from an EMBL/GenBank/DDBJ whole genome shotgun (WGS) entry which is preliminary data.</text>
</comment>
<reference evidence="1" key="1">
    <citation type="submission" date="2021-11" db="EMBL/GenBank/DDBJ databases">
        <title>Genome sequence.</title>
        <authorList>
            <person name="Sun Q."/>
        </authorList>
    </citation>
    <scope>NUCLEOTIDE SEQUENCE</scope>
    <source>
        <strain evidence="1">JC732</strain>
    </source>
</reference>
<sequence length="221" mass="25154">MNIDDAILLLQKHNNYLADEPDNFIGNLRPYSGIRKAYFSEIVKAIYFAAPLLNQPHVDRDTIHLIWDMTRGARLLTQPPHEPHFHGRHFISAEDKQTLDRWIYMLEELTLDLLRGLEPWEPIGWQIPWEMTQYDSIVDPAWLTEPLMKSLESFLDNQADGVLLDDDQIMLCNALGMIGADAASAISLLQQVAEASRYEPARTAAQNAIATINRSAAERSE</sequence>
<dbReference type="RefSeq" id="WP_230217323.1">
    <property type="nucleotide sequence ID" value="NZ_JAJKFT010000004.1"/>
</dbReference>
<organism evidence="1 2">
    <name type="scientific">Blastopirellula sediminis</name>
    <dbReference type="NCBI Taxonomy" id="2894196"/>
    <lineage>
        <taxon>Bacteria</taxon>
        <taxon>Pseudomonadati</taxon>
        <taxon>Planctomycetota</taxon>
        <taxon>Planctomycetia</taxon>
        <taxon>Pirellulales</taxon>
        <taxon>Pirellulaceae</taxon>
        <taxon>Blastopirellula</taxon>
    </lineage>
</organism>
<keyword evidence="2" id="KW-1185">Reference proteome</keyword>